<protein>
    <recommendedName>
        <fullName evidence="4">2-oxoisovalerate dehydrogenase subunit alpha</fullName>
        <ecNumber evidence="4">1.2.4.4</ecNumber>
    </recommendedName>
    <alternativeName>
        <fullName evidence="4">Branched-chain alpha-keto acid dehydrogenase E1 component alpha chain</fullName>
    </alternativeName>
</protein>
<evidence type="ECO:0000256" key="5">
    <source>
        <dbReference type="SAM" id="MobiDB-lite"/>
    </source>
</evidence>
<gene>
    <name evidence="7" type="ORF">BOO71_0013363</name>
</gene>
<dbReference type="GO" id="GO:0003863">
    <property type="term" value="F:branched-chain 2-oxo acid dehydrogenase activity"/>
    <property type="evidence" value="ECO:0007669"/>
    <property type="project" value="UniProtKB-EC"/>
</dbReference>
<comment type="caution">
    <text evidence="7">The sequence shown here is derived from an EMBL/GenBank/DDBJ whole genome shotgun (WGS) entry which is preliminary data.</text>
</comment>
<reference evidence="7 8" key="1">
    <citation type="submission" date="2017-01" db="EMBL/GenBank/DDBJ databases">
        <title>Genome Analysis of Deinococcus marmoris KOPRI26562.</title>
        <authorList>
            <person name="Kim J.H."/>
            <person name="Oh H.-M."/>
        </authorList>
    </citation>
    <scope>NUCLEOTIDE SEQUENCE [LARGE SCALE GENOMIC DNA]</scope>
    <source>
        <strain evidence="7 8">KOPRI26562</strain>
    </source>
</reference>
<feature type="domain" description="Dehydrogenase E1 component" evidence="6">
    <location>
        <begin position="69"/>
        <end position="367"/>
    </location>
</feature>
<comment type="function">
    <text evidence="4">The branched-chain alpha-keto dehydrogenase complex catalyzes the overall conversion of alpha-keto acids to acyl-CoA and CO(2). It contains multiple copies of three enzymatic components: branched-chain alpha-keto acid decarboxylase (E1), lipoamide acyltransferase (E2) and lipoamide dehydrogenase (E3).</text>
</comment>
<proteinExistence type="inferred from homology"/>
<dbReference type="STRING" id="249408.BOO71_0013363"/>
<sequence>MAENVSASAARSGGPPQMTTLPLVEPLPVTGIQPFTKEPIRYIGEDGLPVQPLPAAYTPERLRELHGVMLRAREFDRKLITLLRQGRTTFYAQSSGMEATQVGLAHSVRPGHDWVWPYYRDHTLALALGVPMFELISQVLGSNSDPSRGRQMPHHFAARKQNFVSISSSIANQVPPATGTAMAQKYLGTDEITICTFGDGATSEGDWHAGMNMAGAMAAPCLFVCENNQWAISTNLRGQTASENIHIKAKAYGMPGFYVDGNDLVAVMEVCTHAAEWVRAGNGPALVECLTYRVGSHSNADADAEKHYRTREEVQEWLGRDPVVRVEKLLEHLGHPIGSEERANMISAVHREVDEQVIRAEATGQPDWRIMFEDVYADMPAHLREEAAMLRAEQEGGRK</sequence>
<organism evidence="7 8">
    <name type="scientific">Deinococcus marmoris</name>
    <dbReference type="NCBI Taxonomy" id="249408"/>
    <lineage>
        <taxon>Bacteria</taxon>
        <taxon>Thermotogati</taxon>
        <taxon>Deinococcota</taxon>
        <taxon>Deinococci</taxon>
        <taxon>Deinococcales</taxon>
        <taxon>Deinococcaceae</taxon>
        <taxon>Deinococcus</taxon>
    </lineage>
</organism>
<keyword evidence="2 4" id="KW-0560">Oxidoreductase</keyword>
<evidence type="ECO:0000256" key="4">
    <source>
        <dbReference type="RuleBase" id="RU365014"/>
    </source>
</evidence>
<comment type="cofactor">
    <cofactor evidence="1 4">
        <name>thiamine diphosphate</name>
        <dbReference type="ChEBI" id="CHEBI:58937"/>
    </cofactor>
</comment>
<comment type="catalytic activity">
    <reaction evidence="4">
        <text>N(6)-[(R)-lipoyl]-L-lysyl-[protein] + 3-methyl-2-oxobutanoate + H(+) = N(6)-[(R)-S(8)-2-methylpropanoyldihydrolipoyl]-L-lysyl-[protein] + CO2</text>
        <dbReference type="Rhea" id="RHEA:13457"/>
        <dbReference type="Rhea" id="RHEA-COMP:10474"/>
        <dbReference type="Rhea" id="RHEA-COMP:10497"/>
        <dbReference type="ChEBI" id="CHEBI:11851"/>
        <dbReference type="ChEBI" id="CHEBI:15378"/>
        <dbReference type="ChEBI" id="CHEBI:16526"/>
        <dbReference type="ChEBI" id="CHEBI:83099"/>
        <dbReference type="ChEBI" id="CHEBI:83142"/>
        <dbReference type="EC" id="1.2.4.4"/>
    </reaction>
</comment>
<dbReference type="SUPFAM" id="SSF52518">
    <property type="entry name" value="Thiamin diphosphate-binding fold (THDP-binding)"/>
    <property type="match status" value="1"/>
</dbReference>
<accession>A0A1U7NSU5</accession>
<evidence type="ECO:0000259" key="6">
    <source>
        <dbReference type="Pfam" id="PF00676"/>
    </source>
</evidence>
<dbReference type="Gene3D" id="3.40.50.970">
    <property type="match status" value="1"/>
</dbReference>
<dbReference type="InterPro" id="IPR001017">
    <property type="entry name" value="DH_E1"/>
</dbReference>
<evidence type="ECO:0000256" key="3">
    <source>
        <dbReference type="ARBA" id="ARBA00023052"/>
    </source>
</evidence>
<dbReference type="Proteomes" id="UP000186607">
    <property type="component" value="Unassembled WGS sequence"/>
</dbReference>
<evidence type="ECO:0000256" key="2">
    <source>
        <dbReference type="ARBA" id="ARBA00023002"/>
    </source>
</evidence>
<evidence type="ECO:0000313" key="8">
    <source>
        <dbReference type="Proteomes" id="UP000186607"/>
    </source>
</evidence>
<name>A0A1U7NSU5_9DEIO</name>
<dbReference type="EC" id="1.2.4.4" evidence="4"/>
<dbReference type="AlphaFoldDB" id="A0A1U7NSU5"/>
<dbReference type="Pfam" id="PF00676">
    <property type="entry name" value="E1_dh"/>
    <property type="match status" value="1"/>
</dbReference>
<dbReference type="EMBL" id="MSTI01000157">
    <property type="protein sequence ID" value="OLV15999.1"/>
    <property type="molecule type" value="Genomic_DNA"/>
</dbReference>
<comment type="similarity">
    <text evidence="4">Belongs to the BCKDHA family.</text>
</comment>
<feature type="region of interest" description="Disordered" evidence="5">
    <location>
        <begin position="1"/>
        <end position="22"/>
    </location>
</feature>
<dbReference type="PANTHER" id="PTHR43380:SF1">
    <property type="entry name" value="2-OXOISOVALERATE DEHYDROGENASE SUBUNIT ALPHA, MITOCHONDRIAL"/>
    <property type="match status" value="1"/>
</dbReference>
<dbReference type="GO" id="GO:0009083">
    <property type="term" value="P:branched-chain amino acid catabolic process"/>
    <property type="evidence" value="ECO:0007669"/>
    <property type="project" value="TreeGrafter"/>
</dbReference>
<keyword evidence="8" id="KW-1185">Reference proteome</keyword>
<evidence type="ECO:0000256" key="1">
    <source>
        <dbReference type="ARBA" id="ARBA00001964"/>
    </source>
</evidence>
<keyword evidence="3 4" id="KW-0786">Thiamine pyrophosphate</keyword>
<dbReference type="eggNOG" id="COG1071">
    <property type="taxonomic scope" value="Bacteria"/>
</dbReference>
<dbReference type="PANTHER" id="PTHR43380">
    <property type="entry name" value="2-OXOISOVALERATE DEHYDROGENASE SUBUNIT ALPHA, MITOCHONDRIAL"/>
    <property type="match status" value="1"/>
</dbReference>
<dbReference type="InterPro" id="IPR029061">
    <property type="entry name" value="THDP-binding"/>
</dbReference>
<dbReference type="CDD" id="cd02000">
    <property type="entry name" value="TPP_E1_PDC_ADC_BCADC"/>
    <property type="match status" value="1"/>
</dbReference>
<evidence type="ECO:0000313" key="7">
    <source>
        <dbReference type="EMBL" id="OLV15999.1"/>
    </source>
</evidence>
<dbReference type="InterPro" id="IPR050771">
    <property type="entry name" value="Alpha-ketoacid_DH_E1_comp"/>
</dbReference>